<protein>
    <submittedName>
        <fullName evidence="9">Molybdopterin-guanine dinucleotide biosynthesis protein MobA</fullName>
    </submittedName>
</protein>
<dbReference type="Proteomes" id="UP000256650">
    <property type="component" value="Unassembled WGS sequence"/>
</dbReference>
<dbReference type="GO" id="GO:0006777">
    <property type="term" value="P:Mo-molybdopterin cofactor biosynthetic process"/>
    <property type="evidence" value="ECO:0007669"/>
    <property type="project" value="UniProtKB-KW"/>
</dbReference>
<evidence type="ECO:0000256" key="7">
    <source>
        <dbReference type="ARBA" id="ARBA00023150"/>
    </source>
</evidence>
<evidence type="ECO:0000313" key="10">
    <source>
        <dbReference type="Proteomes" id="UP000256650"/>
    </source>
</evidence>
<dbReference type="InterPro" id="IPR013482">
    <property type="entry name" value="Molybde_CF_guanTrfase"/>
</dbReference>
<dbReference type="CDD" id="cd02503">
    <property type="entry name" value="MobA"/>
    <property type="match status" value="1"/>
</dbReference>
<keyword evidence="7" id="KW-0501">Molybdenum cofactor biosynthesis</keyword>
<gene>
    <name evidence="9" type="ORF">CQA43_07295</name>
</gene>
<dbReference type="Gene3D" id="3.90.550.10">
    <property type="entry name" value="Spore Coat Polysaccharide Biosynthesis Protein SpsA, Chain A"/>
    <property type="match status" value="1"/>
</dbReference>
<evidence type="ECO:0000256" key="6">
    <source>
        <dbReference type="ARBA" id="ARBA00023134"/>
    </source>
</evidence>
<evidence type="ECO:0000256" key="1">
    <source>
        <dbReference type="ARBA" id="ARBA00022490"/>
    </source>
</evidence>
<keyword evidence="10" id="KW-1185">Reference proteome</keyword>
<sequence length="221" mass="25248">MRFSIPCVLLCGGRSTRMGQLKQDLLIGNANVPKKQETLANFQARHLQQWFLSLYFSAKFEIPNTFGIATILDLSLNADNAGKDFNQKIHLADARDWHKIPKSKFAPIFGLQSILEFLQCDVFVISIDTPFLDCDSIAMLWRAYTKNPKPTFAKNTKIHPLLGIYTLESLAKIKEQIAKGDYKLMRLLENINAQFVEIDEDKTLNLNTLEDYQKACKQMES</sequence>
<evidence type="ECO:0000313" key="9">
    <source>
        <dbReference type="EMBL" id="RDU62384.1"/>
    </source>
</evidence>
<dbReference type="EMBL" id="NXLS01000007">
    <property type="protein sequence ID" value="RDU62384.1"/>
    <property type="molecule type" value="Genomic_DNA"/>
</dbReference>
<dbReference type="GO" id="GO:0005525">
    <property type="term" value="F:GTP binding"/>
    <property type="evidence" value="ECO:0007669"/>
    <property type="project" value="UniProtKB-KW"/>
</dbReference>
<reference evidence="9 10" key="1">
    <citation type="submission" date="2018-04" db="EMBL/GenBank/DDBJ databases">
        <title>Novel Campyloabacter and Helicobacter Species and Strains.</title>
        <authorList>
            <person name="Mannion A.J."/>
            <person name="Shen Z."/>
            <person name="Fox J.G."/>
        </authorList>
    </citation>
    <scope>NUCLEOTIDE SEQUENCE [LARGE SCALE GENOMIC DNA]</scope>
    <source>
        <strain evidence="9 10">MIT 99-5101</strain>
    </source>
</reference>
<organism evidence="9 10">
    <name type="scientific">Helicobacter ganmani</name>
    <dbReference type="NCBI Taxonomy" id="60246"/>
    <lineage>
        <taxon>Bacteria</taxon>
        <taxon>Pseudomonadati</taxon>
        <taxon>Campylobacterota</taxon>
        <taxon>Epsilonproteobacteria</taxon>
        <taxon>Campylobacterales</taxon>
        <taxon>Helicobacteraceae</taxon>
        <taxon>Helicobacter</taxon>
    </lineage>
</organism>
<dbReference type="PANTHER" id="PTHR19136">
    <property type="entry name" value="MOLYBDENUM COFACTOR GUANYLYLTRANSFERASE"/>
    <property type="match status" value="1"/>
</dbReference>
<keyword evidence="2" id="KW-0808">Transferase</keyword>
<evidence type="ECO:0000256" key="4">
    <source>
        <dbReference type="ARBA" id="ARBA00022741"/>
    </source>
</evidence>
<keyword evidence="3" id="KW-0479">Metal-binding</keyword>
<accession>A0A3D8IC97</accession>
<comment type="caution">
    <text evidence="9">The sequence shown here is derived from an EMBL/GenBank/DDBJ whole genome shotgun (WGS) entry which is preliminary data.</text>
</comment>
<keyword evidence="5" id="KW-0460">Magnesium</keyword>
<keyword evidence="4" id="KW-0547">Nucleotide-binding</keyword>
<dbReference type="PANTHER" id="PTHR19136:SF81">
    <property type="entry name" value="MOLYBDENUM COFACTOR GUANYLYLTRANSFERASE"/>
    <property type="match status" value="1"/>
</dbReference>
<proteinExistence type="predicted"/>
<dbReference type="OrthoDB" id="9788394at2"/>
<feature type="domain" description="MobA-like NTP transferase" evidence="8">
    <location>
        <begin position="7"/>
        <end position="190"/>
    </location>
</feature>
<name>A0A3D8IC97_9HELI</name>
<dbReference type="AlphaFoldDB" id="A0A3D8IC97"/>
<dbReference type="InterPro" id="IPR029044">
    <property type="entry name" value="Nucleotide-diphossugar_trans"/>
</dbReference>
<keyword evidence="1" id="KW-0963">Cytoplasm</keyword>
<dbReference type="RefSeq" id="WP_115551949.1">
    <property type="nucleotide sequence ID" value="NZ_CAPHNE010000107.1"/>
</dbReference>
<dbReference type="SUPFAM" id="SSF53448">
    <property type="entry name" value="Nucleotide-diphospho-sugar transferases"/>
    <property type="match status" value="1"/>
</dbReference>
<dbReference type="Pfam" id="PF12804">
    <property type="entry name" value="NTP_transf_3"/>
    <property type="match status" value="1"/>
</dbReference>
<keyword evidence="6" id="KW-0342">GTP-binding</keyword>
<evidence type="ECO:0000256" key="2">
    <source>
        <dbReference type="ARBA" id="ARBA00022679"/>
    </source>
</evidence>
<evidence type="ECO:0000256" key="5">
    <source>
        <dbReference type="ARBA" id="ARBA00022842"/>
    </source>
</evidence>
<evidence type="ECO:0000256" key="3">
    <source>
        <dbReference type="ARBA" id="ARBA00022723"/>
    </source>
</evidence>
<dbReference type="InterPro" id="IPR025877">
    <property type="entry name" value="MobA-like_NTP_Trfase"/>
</dbReference>
<dbReference type="GeneID" id="82536088"/>
<evidence type="ECO:0000259" key="8">
    <source>
        <dbReference type="Pfam" id="PF12804"/>
    </source>
</evidence>
<dbReference type="GO" id="GO:0016779">
    <property type="term" value="F:nucleotidyltransferase activity"/>
    <property type="evidence" value="ECO:0007669"/>
    <property type="project" value="UniProtKB-ARBA"/>
</dbReference>
<dbReference type="GO" id="GO:0046872">
    <property type="term" value="F:metal ion binding"/>
    <property type="evidence" value="ECO:0007669"/>
    <property type="project" value="UniProtKB-KW"/>
</dbReference>